<dbReference type="RefSeq" id="WP_145142942.1">
    <property type="nucleotide sequence ID" value="NZ_VLKY01000009.1"/>
</dbReference>
<evidence type="ECO:0000313" key="2">
    <source>
        <dbReference type="Proteomes" id="UP000316905"/>
    </source>
</evidence>
<proteinExistence type="predicted"/>
<keyword evidence="2" id="KW-1185">Reference proteome</keyword>
<reference evidence="1 2" key="1">
    <citation type="journal article" date="2015" name="Stand. Genomic Sci.">
        <title>Genomic Encyclopedia of Bacterial and Archaeal Type Strains, Phase III: the genomes of soil and plant-associated and newly described type strains.</title>
        <authorList>
            <person name="Whitman W.B."/>
            <person name="Woyke T."/>
            <person name="Klenk H.P."/>
            <person name="Zhou Y."/>
            <person name="Lilburn T.G."/>
            <person name="Beck B.J."/>
            <person name="De Vos P."/>
            <person name="Vandamme P."/>
            <person name="Eisen J.A."/>
            <person name="Garrity G."/>
            <person name="Hugenholtz P."/>
            <person name="Kyrpides N.C."/>
        </authorList>
    </citation>
    <scope>NUCLEOTIDE SEQUENCE [LARGE SCALE GENOMIC DNA]</scope>
    <source>
        <strain evidence="1 2">CGMCC 1.6858</strain>
    </source>
</reference>
<protein>
    <submittedName>
        <fullName evidence="1">Uncharacterized protein DUF1833</fullName>
    </submittedName>
</protein>
<comment type="caution">
    <text evidence="1">The sequence shown here is derived from an EMBL/GenBank/DDBJ whole genome shotgun (WGS) entry which is preliminary data.</text>
</comment>
<gene>
    <name evidence="1" type="ORF">IQ22_02822</name>
</gene>
<dbReference type="AlphaFoldDB" id="A0A562Q8A4"/>
<dbReference type="OrthoDB" id="8690039at2"/>
<dbReference type="Pfam" id="PF08875">
    <property type="entry name" value="DUF1833"/>
    <property type="match status" value="1"/>
</dbReference>
<sequence length="163" mass="17858">MSVLERLYASGGPEVIIDTLELSCPAWDESIYLCRGYEDLVATTEAGDTVIFQASGIDIALPKKDNSGDQSLTFAIDNVTGEAQQRIDEALDARASVSLVYRAYVSTDLTAPAERPYRMKVLGGTMQGTTVQLTSGYYDLLNLAWPRRRYTLAFAPGLRYTAS</sequence>
<dbReference type="EMBL" id="VLKY01000009">
    <property type="protein sequence ID" value="TWI52987.1"/>
    <property type="molecule type" value="Genomic_DNA"/>
</dbReference>
<dbReference type="InterPro" id="IPR014974">
    <property type="entry name" value="DUF1833"/>
</dbReference>
<organism evidence="1 2">
    <name type="scientific">Pseudomonas duriflava</name>
    <dbReference type="NCBI Taxonomy" id="459528"/>
    <lineage>
        <taxon>Bacteria</taxon>
        <taxon>Pseudomonadati</taxon>
        <taxon>Pseudomonadota</taxon>
        <taxon>Gammaproteobacteria</taxon>
        <taxon>Pseudomonadales</taxon>
        <taxon>Pseudomonadaceae</taxon>
        <taxon>Pseudomonas</taxon>
    </lineage>
</organism>
<evidence type="ECO:0000313" key="1">
    <source>
        <dbReference type="EMBL" id="TWI52987.1"/>
    </source>
</evidence>
<name>A0A562Q8A4_9PSED</name>
<accession>A0A562Q8A4</accession>
<dbReference type="Proteomes" id="UP000316905">
    <property type="component" value="Unassembled WGS sequence"/>
</dbReference>